<feature type="transmembrane region" description="Helical" evidence="11">
    <location>
        <begin position="1005"/>
        <end position="1023"/>
    </location>
</feature>
<feature type="transmembrane region" description="Helical" evidence="11">
    <location>
        <begin position="1624"/>
        <end position="1642"/>
    </location>
</feature>
<evidence type="ECO:0000256" key="5">
    <source>
        <dbReference type="ARBA" id="ARBA00022989"/>
    </source>
</evidence>
<feature type="transmembrane region" description="Helical" evidence="11">
    <location>
        <begin position="1522"/>
        <end position="1543"/>
    </location>
</feature>
<dbReference type="InterPro" id="IPR005821">
    <property type="entry name" value="Ion_trans_dom"/>
</dbReference>
<feature type="domain" description="Cyclic nucleotide-binding" evidence="12">
    <location>
        <begin position="2366"/>
        <end position="2441"/>
    </location>
</feature>
<protein>
    <submittedName>
        <fullName evidence="14">Uncharacterized protein LOC107463392 isoform X1</fullName>
    </submittedName>
</protein>
<dbReference type="PROSITE" id="PS50042">
    <property type="entry name" value="CNMP_BINDING_3"/>
    <property type="match status" value="4"/>
</dbReference>
<sequence length="2565" mass="296676">MTEKKFVRFEDWRSDSNTSIIEKYDLSTDGFFKRKVIKKPGASPTNNKSDGKESTNKKCSTKIKVLDPQGPLLQKWNKIFVIICVMAISVDPLFLYIPVINEEKKCLSLDKRLEIVACALRTFFDLFYIIRILFQFRTGFIAPSSRVFGRGELIHDTKAIVIRYLCSDFIIDILSIIPLPQMYILAILPIPSSTFPYKVKNMLKFTILAQYVPRLLRLYLLFKEVTSTCGILTETAWAGAAYNLFLYMLASHVVGAFWYLFSIEAEVRCWHKVVKFHNYSSYVYLSCGGMANNNPQVQLLLSKDNYCQLESPDDIKDQSVFNFGIYTQALMAHIVGSSTDFPQKFFFCFWWGFRNLSSLGQNLLCSTYIGENIFAILIAIFGLVLFSSLIGNMQKYLQSTSVSVEEMRFEEMKIKRREVEHWMSYRMIPSSLKERIRRYDKYKWQQNRGVEEEALTGSFPKDLRRDIKRHICLRLIRRVPMLEAMNNQLLDAMCIRMKPFLYTEDSYIVCEGDPVEEILFIMDGSLASVTTNGGRSSFFNCFLKAGDFCGEELLAWALDPNSSNLPISTRTVQTLTGVEAFVLMADDLKLVAIQFQRLMNMKQLQHTFRFYSHQWRTWAACFIQVAWRRYQKKKIEKALREAERGIQAFTSKDGLDDERSTSSNDSTDVGFHNRKHKSRVSLSSDGPIKKVVTRIKVLDPQGSLLQKWNKIFVITSVMAISVDPLFFYIPVINDRGKCLNLDKKLKITACVLRTFFDLFYVLHIIFQFRTGFIAPSSRVFVRGMLVDDTGAIIKRYLSSHFVIDILSIIPLPQMVILAIVPIPRCSVPYMVKNLLKYTVISQYVPRLLRLYQLFKEETKTWGALTETAWFGAAYNLLLYIVASHVIGASWYLLSVESKVRCWQGQLKHTNFSTESYLSCGQYYKQDVLSLLNSSISCPYVDTENNIDPTVFDFGIFTPALQSRVVESTTDFTQKFFFCFWWGLRNLIALGQTLLCSTYIWENIFAIIIAIFGLVLFCSLIANVQKYLHSATVKVQDMRFEEIKFKRRDVERWISHRKLPKNLKERIKRYEQYKWQENKGLEEEDLIANLPKDLRRDIKRHLCLHLLKKVPMLENVDKRLLDGMCDRLKPVLYTEKSNIVYKGDLIDEMIFVMSGKLASTTTNDGRSSAVKSLLSAGDFCGEELLTWALSPNSLDLPLPISTRTVDTISEVEAFALLADDLKFVVSQFRNLINSKQLEQTLRFFSQQWRTWAACMIQAAWRRYLQKKAERASCEAEELDAFANQDGHASSPSSATSVYVSRFEDQRLESTAITEKSGCISEKFLKRKVKSCLSLTSDGPTIKLTIWSQVIDPQGPLFQKWNKIFLITCVMAIYVDPLFFYLPVINDTEKCLRLDEKLKITACVLRTLLDLLYILRIIIQFRAGFIAPSSCMLGRDELIDETTTTVKKYLRSDFIIDILSIIPLPQVVILAVIPIPNCSVPYVAKNLLKYTIIAQYVPRLLRSYQLFKEVTGTSGILTQTWAGAIYNLFLYMLASHVVGSFWYLFSVESELRCWHTQLKHTKFSTESYLSCGQYYKHDVLLLLNSTTSCTYSNTNNIDPTIFNFGIFAPALQSRVVDSTTNFPQKFFFCFWWGLCNLSSLGQNLLSSTYIWENVFAIYIAIFASVLFASLIGNMEKYLQSTTVRVEEMRFEQMKMKWRDIEWWMSYRMLPHCLKERIRRYEQFKWQEYRGVDEEALILNLPKDLRRDIKYHLCSDLIRRVPTFKSIIDRQVLHALCYKLKPVLYTKNSCIVCEGDSVDEILFIKHGNLTSCTTNSGRPGFFYSSLLRAGDLCGEELLTWALNPNSSSYLPISTRTIETISEVEAFAIKAEDLKSVASQLRHLINSKHLQHTFRFYSLQWRTWAACFIQAAWRRYQKKRAKKNNSAIDGFQERQVQSGTSPASDGPTKSFASRIKVLDPQGPLFRKWNKICVVTCVMAIFVDPLFFYVPVINEELKCLSLNRNLKITACVLRTFFDLFYILHMIFQFGIKFIPPSTNVFRTGMLIGNISAIVRRYLGSHFIIDILSIIPLPQMVTLAIIPIPNCSVPFVAKNLLKYTIIVQYVPRVLRLYLLFKEVTRTYGIMTKTAWSGAAFNLFIYMLASHGIGAFWYLLSVESEVRCWQTHLKHNKYSTASYLSCGQHYKQDVLSLLNTSTCAHVDPDNSTDSTVFNFGIFTTALQSRVVESVTEFPQKFFFCFWWGFCNLSSLGQNLQCSTYIWENIFAIFIAVLGLILFSSLIGIMQKYLQSTSLRVEEIRFDEMKFKRRDIERWMSHRMLPDTLKERIRRYEQYKWQQNRGVEEEGIIGSLPKDLRMDIKRHLCSDLLRRVPILEIMDRHLLDAMCARLKPVLYTENSRIVCKGDLIDEMLFIIRGQLACATTNVFFKAGDFCGEELITWAFYPNSSNQLPISRRSIETITEVEAFVLMADDLKFVFSQFQDLNKNNEKIRHYYRFFSPQWRTWAACFIQVAWRQHRKKEGKESIHEAQELHAIGSEQWCSSSVSFASKVPVSNLSCKALQPTRSGKRKRMP</sequence>
<keyword evidence="13" id="KW-1185">Reference proteome</keyword>
<keyword evidence="6" id="KW-0406">Ion transport</keyword>
<keyword evidence="4 11" id="KW-0812">Transmembrane</keyword>
<organism evidence="13 14">
    <name type="scientific">Arachis duranensis</name>
    <name type="common">Wild peanut</name>
    <dbReference type="NCBI Taxonomy" id="130453"/>
    <lineage>
        <taxon>Eukaryota</taxon>
        <taxon>Viridiplantae</taxon>
        <taxon>Streptophyta</taxon>
        <taxon>Embryophyta</taxon>
        <taxon>Tracheophyta</taxon>
        <taxon>Spermatophyta</taxon>
        <taxon>Magnoliopsida</taxon>
        <taxon>eudicotyledons</taxon>
        <taxon>Gunneridae</taxon>
        <taxon>Pentapetalae</taxon>
        <taxon>rosids</taxon>
        <taxon>fabids</taxon>
        <taxon>Fabales</taxon>
        <taxon>Fabaceae</taxon>
        <taxon>Papilionoideae</taxon>
        <taxon>50 kb inversion clade</taxon>
        <taxon>dalbergioids sensu lato</taxon>
        <taxon>Dalbergieae</taxon>
        <taxon>Pterocarpus clade</taxon>
        <taxon>Arachis</taxon>
    </lineage>
</organism>
<feature type="transmembrane region" description="Helical" evidence="11">
    <location>
        <begin position="801"/>
        <end position="822"/>
    </location>
</feature>
<comment type="similarity">
    <text evidence="2">Belongs to the cyclic nucleotide-gated cation channel (TC 1.A.1.5) family.</text>
</comment>
<dbReference type="SMART" id="SM00100">
    <property type="entry name" value="cNMP"/>
    <property type="match status" value="4"/>
</dbReference>
<gene>
    <name evidence="14" type="primary">LOC107463392</name>
</gene>
<feature type="transmembrane region" description="Helical" evidence="11">
    <location>
        <begin position="1648"/>
        <end position="1669"/>
    </location>
</feature>
<dbReference type="InterPro" id="IPR014710">
    <property type="entry name" value="RmlC-like_jellyroll"/>
</dbReference>
<evidence type="ECO:0000256" key="8">
    <source>
        <dbReference type="ARBA" id="ARBA00023286"/>
    </source>
</evidence>
<evidence type="ECO:0000256" key="7">
    <source>
        <dbReference type="ARBA" id="ARBA00023136"/>
    </source>
</evidence>
<feature type="domain" description="Cyclic nucleotide-binding" evidence="12">
    <location>
        <begin position="1111"/>
        <end position="1192"/>
    </location>
</feature>
<feature type="domain" description="Cyclic nucleotide-binding" evidence="12">
    <location>
        <begin position="481"/>
        <end position="565"/>
    </location>
</feature>
<dbReference type="PANTHER" id="PTHR45651">
    <property type="entry name" value="CYCLIC NUCLEOTIDE-GATED ION CHANNEL 15-RELATED-RELATED"/>
    <property type="match status" value="1"/>
</dbReference>
<feature type="transmembrane region" description="Helical" evidence="11">
    <location>
        <begin position="2129"/>
        <end position="2149"/>
    </location>
</feature>
<feature type="transmembrane region" description="Helical" evidence="11">
    <location>
        <begin position="2057"/>
        <end position="2078"/>
    </location>
</feature>
<comment type="subcellular location">
    <subcellularLocation>
        <location evidence="1">Endomembrane system</location>
        <topology evidence="1">Multi-pass membrane protein</topology>
    </subcellularLocation>
</comment>
<name>A0A6P5MKL2_ARADU</name>
<evidence type="ECO:0000256" key="10">
    <source>
        <dbReference type="SAM" id="MobiDB-lite"/>
    </source>
</evidence>
<keyword evidence="9" id="KW-0407">Ion channel</keyword>
<dbReference type="Pfam" id="PF00520">
    <property type="entry name" value="Ion_trans"/>
    <property type="match status" value="4"/>
</dbReference>
<dbReference type="InterPro" id="IPR018490">
    <property type="entry name" value="cNMP-bd_dom_sf"/>
</dbReference>
<dbReference type="CDD" id="cd00038">
    <property type="entry name" value="CAP_ED"/>
    <property type="match status" value="4"/>
</dbReference>
<evidence type="ECO:0000256" key="4">
    <source>
        <dbReference type="ARBA" id="ARBA00022692"/>
    </source>
</evidence>
<feature type="domain" description="Cyclic nucleotide-binding" evidence="12">
    <location>
        <begin position="1761"/>
        <end position="1845"/>
    </location>
</feature>
<evidence type="ECO:0000313" key="13">
    <source>
        <dbReference type="Proteomes" id="UP000515211"/>
    </source>
</evidence>
<feature type="transmembrane region" description="Helical" evidence="11">
    <location>
        <begin position="2258"/>
        <end position="2278"/>
    </location>
</feature>
<evidence type="ECO:0000313" key="14">
    <source>
        <dbReference type="RefSeq" id="XP_020985594.1"/>
    </source>
</evidence>
<dbReference type="Gene3D" id="1.10.287.630">
    <property type="entry name" value="Helix hairpin bin"/>
    <property type="match status" value="4"/>
</dbReference>
<dbReference type="RefSeq" id="XP_020985594.1">
    <property type="nucleotide sequence ID" value="XM_021129935.2"/>
</dbReference>
<feature type="transmembrane region" description="Helical" evidence="11">
    <location>
        <begin position="1362"/>
        <end position="1384"/>
    </location>
</feature>
<reference evidence="13" key="1">
    <citation type="journal article" date="2016" name="Nat. Genet.">
        <title>The genome sequences of Arachis duranensis and Arachis ipaensis, the diploid ancestors of cultivated peanut.</title>
        <authorList>
            <person name="Bertioli D.J."/>
            <person name="Cannon S.B."/>
            <person name="Froenicke L."/>
            <person name="Huang G."/>
            <person name="Farmer A.D."/>
            <person name="Cannon E.K."/>
            <person name="Liu X."/>
            <person name="Gao D."/>
            <person name="Clevenger J."/>
            <person name="Dash S."/>
            <person name="Ren L."/>
            <person name="Moretzsohn M.C."/>
            <person name="Shirasawa K."/>
            <person name="Huang W."/>
            <person name="Vidigal B."/>
            <person name="Abernathy B."/>
            <person name="Chu Y."/>
            <person name="Niederhuth C.E."/>
            <person name="Umale P."/>
            <person name="Araujo A.C."/>
            <person name="Kozik A."/>
            <person name="Kim K.D."/>
            <person name="Burow M.D."/>
            <person name="Varshney R.K."/>
            <person name="Wang X."/>
            <person name="Zhang X."/>
            <person name="Barkley N."/>
            <person name="Guimaraes P.M."/>
            <person name="Isobe S."/>
            <person name="Guo B."/>
            <person name="Liao B."/>
            <person name="Stalker H.T."/>
            <person name="Schmitz R.J."/>
            <person name="Scheffler B.E."/>
            <person name="Leal-Bertioli S.C."/>
            <person name="Xun X."/>
            <person name="Jackson S.A."/>
            <person name="Michelmore R."/>
            <person name="Ozias-Akins P."/>
        </authorList>
    </citation>
    <scope>NUCLEOTIDE SEQUENCE [LARGE SCALE GENOMIC DNA]</scope>
    <source>
        <strain evidence="13">cv. V14167</strain>
    </source>
</reference>
<proteinExistence type="inferred from homology"/>
<accession>A0A6P5MKL2</accession>
<feature type="transmembrane region" description="Helical" evidence="11">
    <location>
        <begin position="1967"/>
        <end position="1989"/>
    </location>
</feature>
<evidence type="ECO:0000256" key="2">
    <source>
        <dbReference type="ARBA" id="ARBA00010486"/>
    </source>
</evidence>
<dbReference type="InterPro" id="IPR000595">
    <property type="entry name" value="cNMP-bd_dom"/>
</dbReference>
<dbReference type="GeneID" id="107463392"/>
<dbReference type="FunFam" id="1.10.287.630:FF:000003">
    <property type="entry name" value="Cyclic nucleotide-gated ion channel 1"/>
    <property type="match status" value="2"/>
</dbReference>
<dbReference type="SUPFAM" id="SSF81324">
    <property type="entry name" value="Voltage-gated potassium channels"/>
    <property type="match status" value="4"/>
</dbReference>
<feature type="transmembrane region" description="Helical" evidence="11">
    <location>
        <begin position="975"/>
        <end position="999"/>
    </location>
</feature>
<dbReference type="Gene3D" id="2.60.120.10">
    <property type="entry name" value="Jelly Rolls"/>
    <property type="match status" value="4"/>
</dbReference>
<dbReference type="Proteomes" id="UP000515211">
    <property type="component" value="Chromosome 8"/>
</dbReference>
<evidence type="ECO:0000256" key="11">
    <source>
        <dbReference type="SAM" id="Phobius"/>
    </source>
</evidence>
<evidence type="ECO:0000259" key="12">
    <source>
        <dbReference type="PROSITE" id="PS50042"/>
    </source>
</evidence>
<evidence type="ECO:0000256" key="3">
    <source>
        <dbReference type="ARBA" id="ARBA00022448"/>
    </source>
</evidence>
<evidence type="ECO:0000256" key="6">
    <source>
        <dbReference type="ARBA" id="ARBA00023065"/>
    </source>
</evidence>
<keyword evidence="3" id="KW-0813">Transport</keyword>
<reference evidence="14" key="2">
    <citation type="submission" date="2025-08" db="UniProtKB">
        <authorList>
            <consortium name="RefSeq"/>
        </authorList>
    </citation>
    <scope>IDENTIFICATION</scope>
    <source>
        <tissue evidence="14">Whole plant</tissue>
    </source>
</reference>
<keyword evidence="7 11" id="KW-0472">Membrane</keyword>
<keyword evidence="8" id="KW-1071">Ligand-gated ion channel</keyword>
<dbReference type="Gene3D" id="1.10.287.70">
    <property type="match status" value="4"/>
</dbReference>
<dbReference type="SUPFAM" id="SSF51206">
    <property type="entry name" value="cAMP-binding domain-like"/>
    <property type="match status" value="4"/>
</dbReference>
<feature type="transmembrane region" description="Helical" evidence="11">
    <location>
        <begin position="79"/>
        <end position="101"/>
    </location>
</feature>
<feature type="transmembrane region" description="Helical" evidence="11">
    <location>
        <begin position="169"/>
        <end position="190"/>
    </location>
</feature>
<dbReference type="GO" id="GO:0005216">
    <property type="term" value="F:monoatomic ion channel activity"/>
    <property type="evidence" value="ECO:0007669"/>
    <property type="project" value="InterPro"/>
</dbReference>
<evidence type="ECO:0000256" key="9">
    <source>
        <dbReference type="ARBA" id="ARBA00023303"/>
    </source>
</evidence>
<feature type="transmembrane region" description="Helical" evidence="11">
    <location>
        <begin position="373"/>
        <end position="391"/>
    </location>
</feature>
<keyword evidence="5 11" id="KW-1133">Transmembrane helix</keyword>
<feature type="transmembrane region" description="Helical" evidence="11">
    <location>
        <begin position="240"/>
        <end position="261"/>
    </location>
</feature>
<dbReference type="GO" id="GO:0012505">
    <property type="term" value="C:endomembrane system"/>
    <property type="evidence" value="ECO:0007669"/>
    <property type="project" value="UniProtKB-SubCell"/>
</dbReference>
<dbReference type="GO" id="GO:0016020">
    <property type="term" value="C:membrane"/>
    <property type="evidence" value="ECO:0007669"/>
    <property type="project" value="InterPro"/>
</dbReference>
<evidence type="ECO:0000256" key="1">
    <source>
        <dbReference type="ARBA" id="ARBA00004127"/>
    </source>
</evidence>
<feature type="transmembrane region" description="Helical" evidence="11">
    <location>
        <begin position="872"/>
        <end position="893"/>
    </location>
</feature>
<dbReference type="PANTHER" id="PTHR45651:SF29">
    <property type="entry name" value="CYCLIC NUCLEOTIDE-GATED ION CHANNEL-LIKE PROTEIN"/>
    <property type="match status" value="1"/>
</dbReference>
<feature type="region of interest" description="Disordered" evidence="10">
    <location>
        <begin position="653"/>
        <end position="672"/>
    </location>
</feature>
<feature type="transmembrane region" description="Helical" evidence="11">
    <location>
        <begin position="711"/>
        <end position="729"/>
    </location>
</feature>
<feature type="transmembrane region" description="Helical" evidence="11">
    <location>
        <begin position="1452"/>
        <end position="1473"/>
    </location>
</feature>